<comment type="caution">
    <text evidence="1">The sequence shown here is derived from an EMBL/GenBank/DDBJ whole genome shotgun (WGS) entry which is preliminary data.</text>
</comment>
<keyword evidence="2" id="KW-1185">Reference proteome</keyword>
<accession>A0ABU9AWW7</accession>
<protein>
    <submittedName>
        <fullName evidence="1">Uncharacterized protein</fullName>
    </submittedName>
</protein>
<dbReference type="RefSeq" id="WP_341405152.1">
    <property type="nucleotide sequence ID" value="NZ_JBBUKT010000004.1"/>
</dbReference>
<evidence type="ECO:0000313" key="1">
    <source>
        <dbReference type="EMBL" id="MEK7951542.1"/>
    </source>
</evidence>
<reference evidence="1 2" key="1">
    <citation type="submission" date="2024-04" db="EMBL/GenBank/DDBJ databases">
        <title>Luteolibacter sp. isolated from soil.</title>
        <authorList>
            <person name="An J."/>
        </authorList>
    </citation>
    <scope>NUCLEOTIDE SEQUENCE [LARGE SCALE GENOMIC DNA]</scope>
    <source>
        <strain evidence="1 2">Y139</strain>
    </source>
</reference>
<dbReference type="EMBL" id="JBBUKT010000004">
    <property type="protein sequence ID" value="MEK7951542.1"/>
    <property type="molecule type" value="Genomic_DNA"/>
</dbReference>
<evidence type="ECO:0000313" key="2">
    <source>
        <dbReference type="Proteomes" id="UP001371305"/>
    </source>
</evidence>
<gene>
    <name evidence="1" type="ORF">WKV53_13585</name>
</gene>
<sequence length="204" mass="22057">MRFVVCAVLGWMCVGWSARGEGEKLTVGEIVLKDAVVMENWSEAAGREQPVTGRFEAAVDAGSRAVKAAVIVGNEKVTVDAGGKPVNFQLRPGDFVGSVVWTSNDSVALVVWNTRGVGLWLRYVLSVTVDAEGGIKHRLVMANQIAGKLSVLKLIAKEKEGVRARVRVSGDDRKVRYYEALLDLGALPDFSEKAVGLYGPKVER</sequence>
<organism evidence="1 2">
    <name type="scientific">Luteolibacter soli</name>
    <dbReference type="NCBI Taxonomy" id="3135280"/>
    <lineage>
        <taxon>Bacteria</taxon>
        <taxon>Pseudomonadati</taxon>
        <taxon>Verrucomicrobiota</taxon>
        <taxon>Verrucomicrobiia</taxon>
        <taxon>Verrucomicrobiales</taxon>
        <taxon>Verrucomicrobiaceae</taxon>
        <taxon>Luteolibacter</taxon>
    </lineage>
</organism>
<proteinExistence type="predicted"/>
<dbReference type="Proteomes" id="UP001371305">
    <property type="component" value="Unassembled WGS sequence"/>
</dbReference>
<name>A0ABU9AWW7_9BACT</name>